<evidence type="ECO:0000313" key="2">
    <source>
        <dbReference type="Proteomes" id="UP000030641"/>
    </source>
</evidence>
<dbReference type="HOGENOM" id="CLU_1266656_0_0_1"/>
<dbReference type="InParanoid" id="A0A074ZJH9"/>
<evidence type="ECO:0000313" key="1">
    <source>
        <dbReference type="EMBL" id="KEQ98631.1"/>
    </source>
</evidence>
<name>A0A074ZJH9_AURSE</name>
<dbReference type="RefSeq" id="XP_013347117.1">
    <property type="nucleotide sequence ID" value="XM_013491663.1"/>
</dbReference>
<reference evidence="1 2" key="1">
    <citation type="journal article" date="2014" name="BMC Genomics">
        <title>Genome sequencing of four Aureobasidium pullulans varieties: biotechnological potential, stress tolerance, and description of new species.</title>
        <authorList>
            <person name="Gostin Ar C."/>
            <person name="Ohm R.A."/>
            <person name="Kogej T."/>
            <person name="Sonjak S."/>
            <person name="Turk M."/>
            <person name="Zajc J."/>
            <person name="Zalar P."/>
            <person name="Grube M."/>
            <person name="Sun H."/>
            <person name="Han J."/>
            <person name="Sharma A."/>
            <person name="Chiniquy J."/>
            <person name="Ngan C.Y."/>
            <person name="Lipzen A."/>
            <person name="Barry K."/>
            <person name="Grigoriev I.V."/>
            <person name="Gunde-Cimerman N."/>
        </authorList>
    </citation>
    <scope>NUCLEOTIDE SEQUENCE [LARGE SCALE GENOMIC DNA]</scope>
    <source>
        <strain evidence="1 2">EXF-2481</strain>
    </source>
</reference>
<protein>
    <submittedName>
        <fullName evidence="1">Uncharacterized protein</fullName>
    </submittedName>
</protein>
<dbReference type="EMBL" id="KL584752">
    <property type="protein sequence ID" value="KEQ98631.1"/>
    <property type="molecule type" value="Genomic_DNA"/>
</dbReference>
<accession>A0A074ZJH9</accession>
<gene>
    <name evidence="1" type="ORF">AUEXF2481DRAFT_702517</name>
</gene>
<keyword evidence="2" id="KW-1185">Reference proteome</keyword>
<sequence>MNATPRSSTILKITTSCFNSVSTKSTLTDLHYACGHPSSVATNPIFLLDDGQDYLEDIKEAMVKHMCGMHYGKSPGNTPHSCKVLVITSYAVLVLAPTYHIAVFTAADRYDCVTVRRAALEAFGTCLSQIRISPRSQTNPDALSEAEVSRLIPLIKSVCGPHAPQLADRTLYQKMFESCEHWHRDLSRYEAYSQSLPEIYDCRCRDKLNSLHWTAYLS</sequence>
<dbReference type="Proteomes" id="UP000030641">
    <property type="component" value="Unassembled WGS sequence"/>
</dbReference>
<proteinExistence type="predicted"/>
<dbReference type="AlphaFoldDB" id="A0A074ZJH9"/>
<dbReference type="GeneID" id="25370863"/>
<dbReference type="OrthoDB" id="6359816at2759"/>
<organism evidence="1 2">
    <name type="scientific">Aureobasidium subglaciale (strain EXF-2481)</name>
    <name type="common">Aureobasidium pullulans var. subglaciale</name>
    <dbReference type="NCBI Taxonomy" id="1043005"/>
    <lineage>
        <taxon>Eukaryota</taxon>
        <taxon>Fungi</taxon>
        <taxon>Dikarya</taxon>
        <taxon>Ascomycota</taxon>
        <taxon>Pezizomycotina</taxon>
        <taxon>Dothideomycetes</taxon>
        <taxon>Dothideomycetidae</taxon>
        <taxon>Dothideales</taxon>
        <taxon>Saccotheciaceae</taxon>
        <taxon>Aureobasidium</taxon>
    </lineage>
</organism>